<evidence type="ECO:0000313" key="3">
    <source>
        <dbReference type="Proteomes" id="UP000315295"/>
    </source>
</evidence>
<keyword evidence="3" id="KW-1185">Reference proteome</keyword>
<dbReference type="Proteomes" id="UP000315295">
    <property type="component" value="Unassembled WGS sequence"/>
</dbReference>
<evidence type="ECO:0008006" key="4">
    <source>
        <dbReference type="Google" id="ProtNLM"/>
    </source>
</evidence>
<feature type="signal peptide" evidence="1">
    <location>
        <begin position="1"/>
        <end position="16"/>
    </location>
</feature>
<protein>
    <recommendedName>
        <fullName evidence="4">Secreted protein</fullName>
    </recommendedName>
</protein>
<dbReference type="EMBL" id="VIEB01000888">
    <property type="protein sequence ID" value="TQD78832.1"/>
    <property type="molecule type" value="Genomic_DNA"/>
</dbReference>
<dbReference type="AlphaFoldDB" id="A0A540KXU5"/>
<evidence type="ECO:0000256" key="1">
    <source>
        <dbReference type="SAM" id="SignalP"/>
    </source>
</evidence>
<accession>A0A540KXU5</accession>
<keyword evidence="1" id="KW-0732">Signal</keyword>
<sequence length="74" mass="8065">MCVLLLLPWLLTVVVAMTACCCCCSGYLKLVAVRHFLPCDFVQKTTMRLHCVVSFGHSFSIGGDIAGQCKKLLA</sequence>
<name>A0A540KXU5_MALBA</name>
<comment type="caution">
    <text evidence="2">The sequence shown here is derived from an EMBL/GenBank/DDBJ whole genome shotgun (WGS) entry which is preliminary data.</text>
</comment>
<evidence type="ECO:0000313" key="2">
    <source>
        <dbReference type="EMBL" id="TQD78832.1"/>
    </source>
</evidence>
<organism evidence="2 3">
    <name type="scientific">Malus baccata</name>
    <name type="common">Siberian crab apple</name>
    <name type="synonym">Pyrus baccata</name>
    <dbReference type="NCBI Taxonomy" id="106549"/>
    <lineage>
        <taxon>Eukaryota</taxon>
        <taxon>Viridiplantae</taxon>
        <taxon>Streptophyta</taxon>
        <taxon>Embryophyta</taxon>
        <taxon>Tracheophyta</taxon>
        <taxon>Spermatophyta</taxon>
        <taxon>Magnoliopsida</taxon>
        <taxon>eudicotyledons</taxon>
        <taxon>Gunneridae</taxon>
        <taxon>Pentapetalae</taxon>
        <taxon>rosids</taxon>
        <taxon>fabids</taxon>
        <taxon>Rosales</taxon>
        <taxon>Rosaceae</taxon>
        <taxon>Amygdaloideae</taxon>
        <taxon>Maleae</taxon>
        <taxon>Malus</taxon>
    </lineage>
</organism>
<feature type="chain" id="PRO_5022193851" description="Secreted protein" evidence="1">
    <location>
        <begin position="17"/>
        <end position="74"/>
    </location>
</feature>
<proteinExistence type="predicted"/>
<reference evidence="2 3" key="1">
    <citation type="journal article" date="2019" name="G3 (Bethesda)">
        <title>Sequencing of a Wild Apple (Malus baccata) Genome Unravels the Differences Between Cultivated and Wild Apple Species Regarding Disease Resistance and Cold Tolerance.</title>
        <authorList>
            <person name="Chen X."/>
        </authorList>
    </citation>
    <scope>NUCLEOTIDE SEQUENCE [LARGE SCALE GENOMIC DNA]</scope>
    <source>
        <strain evidence="3">cv. Shandingzi</strain>
        <tissue evidence="2">Leaves</tissue>
    </source>
</reference>
<gene>
    <name evidence="2" type="ORF">C1H46_035612</name>
</gene>